<dbReference type="KEGG" id="mta:Moth_1208"/>
<evidence type="ECO:0000256" key="1">
    <source>
        <dbReference type="ARBA" id="ARBA00010854"/>
    </source>
</evidence>
<dbReference type="PANTHER" id="PTHR45833">
    <property type="entry name" value="METHIONINE SYNTHASE"/>
    <property type="match status" value="1"/>
</dbReference>
<keyword evidence="2" id="KW-0479">Metal-binding</keyword>
<accession>Q2RJ67</accession>
<dbReference type="InterPro" id="IPR036724">
    <property type="entry name" value="Cobalamin-bd_sf"/>
</dbReference>
<dbReference type="EnsemblBacteria" id="ABC19522">
    <property type="protein sequence ID" value="ABC19522"/>
    <property type="gene ID" value="Moth_1208"/>
</dbReference>
<reference evidence="6" key="2">
    <citation type="submission" date="2005-12" db="EMBL/GenBank/DDBJ databases">
        <title>Complete sequence of Moorella thermoacetica ATCC 39073.</title>
        <authorList>
            <consortium name="US DOE Joint Genome Institute"/>
            <person name="Copeland A."/>
            <person name="Lucas S."/>
            <person name="Lapidus A."/>
            <person name="Barry K."/>
            <person name="Detter J.C."/>
            <person name="Glavina T."/>
            <person name="Hammon N."/>
            <person name="Israni S."/>
            <person name="Pitluck S."/>
            <person name="Chertkov O."/>
            <person name="Saunders E.H."/>
            <person name="Brettin T."/>
            <person name="Bruce D."/>
            <person name="Han C."/>
            <person name="Tapia R."/>
            <person name="Gilna P."/>
            <person name="Schmutz J."/>
            <person name="Larimer F."/>
            <person name="Land M."/>
            <person name="Kyrpides N."/>
            <person name="Anderson I."/>
            <person name="Richardson P."/>
            <person name="Ragsdale S."/>
        </authorList>
    </citation>
    <scope>NUCLEOTIDE SEQUENCE</scope>
    <source>
        <strain evidence="6">ATCC 39073</strain>
    </source>
</reference>
<dbReference type="Gene3D" id="1.10.1240.10">
    <property type="entry name" value="Methionine synthase domain"/>
    <property type="match status" value="1"/>
</dbReference>
<dbReference type="SMR" id="Q2RJ67"/>
<dbReference type="PDB" id="1Y80">
    <property type="method" value="X-ray"/>
    <property type="resolution" value="1.70 A"/>
    <property type="chains" value="A=1-210"/>
</dbReference>
<dbReference type="GO" id="GO:0050667">
    <property type="term" value="P:homocysteine metabolic process"/>
    <property type="evidence" value="ECO:0007669"/>
    <property type="project" value="TreeGrafter"/>
</dbReference>
<dbReference type="PATRIC" id="fig|264732.11.peg.1296"/>
<dbReference type="GO" id="GO:0050897">
    <property type="term" value="F:cobalt ion binding"/>
    <property type="evidence" value="ECO:0007669"/>
    <property type="project" value="InterPro"/>
</dbReference>
<dbReference type="GO" id="GO:0008705">
    <property type="term" value="F:methionine synthase activity"/>
    <property type="evidence" value="ECO:0007669"/>
    <property type="project" value="UniProtKB-EC"/>
</dbReference>
<dbReference type="InterPro" id="IPR012741">
    <property type="entry name" value="Corrinoid_p"/>
</dbReference>
<evidence type="ECO:0000256" key="3">
    <source>
        <dbReference type="ARBA" id="ARBA00023285"/>
    </source>
</evidence>
<evidence type="ECO:0007829" key="7">
    <source>
        <dbReference type="PDB" id="1Y80"/>
    </source>
</evidence>
<dbReference type="GO" id="GO:0031419">
    <property type="term" value="F:cobalamin binding"/>
    <property type="evidence" value="ECO:0007669"/>
    <property type="project" value="InterPro"/>
</dbReference>
<reference evidence="7" key="1">
    <citation type="submission" date="2004-12" db="PDB data bank">
        <title>Structure of a corrinoid (factor IIIm)-binding protein from Moorella thermoacetica.</title>
        <authorList>
            <person name="Liu Z.-J."/>
            <person name="Fu Z.-Q."/>
            <person name="Tempel W."/>
            <person name="Das A."/>
            <person name="Habel J."/>
            <person name="Zhou W."/>
            <person name="Chang J."/>
            <person name="Chen L."/>
            <person name="Lee D."/>
            <person name="Nguyen D."/>
            <person name="Chang S.-H."/>
            <person name="Ljungdahl L."/>
            <person name="Rose J.P."/>
            <person name="Wang B.-C."/>
        </authorList>
    </citation>
    <scope>X-RAY CRYSTALLOGRAPHY (1.70 ANGSTROMS)</scope>
</reference>
<dbReference type="InterPro" id="IPR003759">
    <property type="entry name" value="Cbl-bd_cap"/>
</dbReference>
<dbReference type="HOGENOM" id="CLU_082102_2_0_9"/>
<dbReference type="EvolutionaryTrace" id="Q2RJ67"/>
<proteinExistence type="evidence at protein level"/>
<dbReference type="InterPro" id="IPR036594">
    <property type="entry name" value="Meth_synthase_dom"/>
</dbReference>
<dbReference type="PROSITE" id="PS51337">
    <property type="entry name" value="B12_BINDING_NTER"/>
    <property type="match status" value="1"/>
</dbReference>
<dbReference type="SUPFAM" id="SSF52242">
    <property type="entry name" value="Cobalamin (vitamin B12)-binding domain"/>
    <property type="match status" value="1"/>
</dbReference>
<dbReference type="FunFam" id="3.40.50.280:FF:000003">
    <property type="entry name" value="Dimethylamine methyltransferase corrinoid protein"/>
    <property type="match status" value="1"/>
</dbReference>
<dbReference type="GO" id="GO:0005829">
    <property type="term" value="C:cytosol"/>
    <property type="evidence" value="ECO:0007669"/>
    <property type="project" value="TreeGrafter"/>
</dbReference>
<dbReference type="EC" id="2.1.1.13" evidence="6"/>
<dbReference type="PDBsum" id="1Y80"/>
<dbReference type="EMBL" id="CP000232">
    <property type="protein sequence ID" value="ABC19522.1"/>
    <property type="molecule type" value="Genomic_DNA"/>
</dbReference>
<keyword evidence="3" id="KW-0170">Cobalt</keyword>
<dbReference type="DrugBank" id="DB02667">
    <property type="generic name" value="Vitamin B 12 factor IIIm"/>
</dbReference>
<dbReference type="GO" id="GO:0032259">
    <property type="term" value="P:methylation"/>
    <property type="evidence" value="ECO:0007669"/>
    <property type="project" value="UniProtKB-KW"/>
</dbReference>
<dbReference type="CDD" id="cd02070">
    <property type="entry name" value="corrinoid_protein_B12-BD"/>
    <property type="match status" value="1"/>
</dbReference>
<dbReference type="SUPFAM" id="SSF47644">
    <property type="entry name" value="Methionine synthase domain"/>
    <property type="match status" value="1"/>
</dbReference>
<evidence type="ECO:0000259" key="4">
    <source>
        <dbReference type="PROSITE" id="PS51332"/>
    </source>
</evidence>
<dbReference type="Pfam" id="PF02607">
    <property type="entry name" value="B12-binding_2"/>
    <property type="match status" value="1"/>
</dbReference>
<dbReference type="eggNOG" id="COG5012">
    <property type="taxonomic scope" value="Bacteria"/>
</dbReference>
<feature type="domain" description="B12-binding" evidence="4">
    <location>
        <begin position="88"/>
        <end position="210"/>
    </location>
</feature>
<name>Q2RJ67_MOOTA</name>
<dbReference type="Pfam" id="PF02310">
    <property type="entry name" value="B12-binding"/>
    <property type="match status" value="1"/>
</dbReference>
<evidence type="ECO:0000256" key="2">
    <source>
        <dbReference type="ARBA" id="ARBA00022723"/>
    </source>
</evidence>
<evidence type="ECO:0000259" key="5">
    <source>
        <dbReference type="PROSITE" id="PS51337"/>
    </source>
</evidence>
<dbReference type="AlphaFoldDB" id="Q2RJ67"/>
<organism evidence="6">
    <name type="scientific">Moorella thermoacetica (strain ATCC 39073 / JCM 9320)</name>
    <dbReference type="NCBI Taxonomy" id="264732"/>
    <lineage>
        <taxon>Bacteria</taxon>
        <taxon>Bacillati</taxon>
        <taxon>Bacillota</taxon>
        <taxon>Clostridia</taxon>
        <taxon>Neomoorellales</taxon>
        <taxon>Neomoorellaceae</taxon>
        <taxon>Neomoorella</taxon>
    </lineage>
</organism>
<feature type="domain" description="B12-binding N-terminal" evidence="5">
    <location>
        <begin position="1"/>
        <end position="88"/>
    </location>
</feature>
<keyword evidence="7" id="KW-0002">3D-structure</keyword>
<dbReference type="STRING" id="264732.Moth_1208"/>
<dbReference type="NCBIfam" id="TIGR02370">
    <property type="entry name" value="pyl_corrinoid"/>
    <property type="match status" value="1"/>
</dbReference>
<dbReference type="GO" id="GO:0015948">
    <property type="term" value="P:methanogenesis"/>
    <property type="evidence" value="ECO:0007669"/>
    <property type="project" value="InterPro"/>
</dbReference>
<dbReference type="PANTHER" id="PTHR45833:SF1">
    <property type="entry name" value="METHIONINE SYNTHASE"/>
    <property type="match status" value="1"/>
</dbReference>
<keyword evidence="6" id="KW-0489">Methyltransferase</keyword>
<sequence length="210" mass="22330">MPTYEELSQAVFEGDEAQVVELTRSLLSGGAEPLEVINKGLIAGMDRVGVLFKNNEMFVPEVLMSANAMNAGVEVVKQSQQAFDMPSVGKIVLGTVKGDLHDIGKNLVAMMLESGGFTVYNLGVDIEPGKFVEAVKKYQPDIVGMSALLTTTMMNMKSTIDALIAAGLRDRVKVIVGGAPLSQDFADEIGADGYAPDAASATELCRQLLE</sequence>
<keyword evidence="6" id="KW-0808">Transferase</keyword>
<dbReference type="GO" id="GO:0046653">
    <property type="term" value="P:tetrahydrofolate metabolic process"/>
    <property type="evidence" value="ECO:0007669"/>
    <property type="project" value="TreeGrafter"/>
</dbReference>
<dbReference type="InterPro" id="IPR050554">
    <property type="entry name" value="Met_Synthase/Corrinoid"/>
</dbReference>
<protein>
    <submittedName>
        <fullName evidence="6">5-methyltetrahydrofolate--homocysteine S-methyltransferase</fullName>
        <ecNumber evidence="6">2.1.1.13</ecNumber>
    </submittedName>
</protein>
<comment type="similarity">
    <text evidence="1">Belongs to the methylamine corrinoid protein family.</text>
</comment>
<gene>
    <name evidence="6" type="ordered locus">Moth_1208</name>
</gene>
<dbReference type="OrthoDB" id="9783599at2"/>
<dbReference type="InterPro" id="IPR006158">
    <property type="entry name" value="Cobalamin-bd"/>
</dbReference>
<evidence type="ECO:0000313" key="6">
    <source>
        <dbReference type="EMBL" id="ABC19522.1"/>
    </source>
</evidence>
<dbReference type="SMART" id="SM01018">
    <property type="entry name" value="B12-binding_2"/>
    <property type="match status" value="1"/>
</dbReference>
<dbReference type="PROSITE" id="PS51332">
    <property type="entry name" value="B12_BINDING"/>
    <property type="match status" value="1"/>
</dbReference>
<dbReference type="Gene3D" id="3.40.50.280">
    <property type="entry name" value="Cobalamin-binding domain"/>
    <property type="match status" value="1"/>
</dbReference>